<feature type="region of interest" description="Disordered" evidence="1">
    <location>
        <begin position="1"/>
        <end position="29"/>
    </location>
</feature>
<evidence type="ECO:0000313" key="3">
    <source>
        <dbReference type="EMBL" id="CAK9192265.1"/>
    </source>
</evidence>
<name>A0ABP0TCI7_9BRYO</name>
<keyword evidence="2" id="KW-1133">Transmembrane helix</keyword>
<evidence type="ECO:0000313" key="4">
    <source>
        <dbReference type="Proteomes" id="UP001497512"/>
    </source>
</evidence>
<dbReference type="Proteomes" id="UP001497512">
    <property type="component" value="Chromosome 1"/>
</dbReference>
<sequence length="146" mass="16474">MQRSSGVPSLHRPPRPPYRKTASQMGSTLRDKSCFRDMEKGDKVQCRFQEGWAIHLIPVVLLICIFVLYICSSLPFEAHEIQGNGASHIFAEKSAKSERHLQEASMLQVAEESSFNEHQNTTSIDVEQQKLNLPIVPQMLLRGVAN</sequence>
<evidence type="ECO:0000256" key="1">
    <source>
        <dbReference type="SAM" id="MobiDB-lite"/>
    </source>
</evidence>
<protein>
    <submittedName>
        <fullName evidence="3">Uncharacterized protein</fullName>
    </submittedName>
</protein>
<evidence type="ECO:0000256" key="2">
    <source>
        <dbReference type="SAM" id="Phobius"/>
    </source>
</evidence>
<organism evidence="3 4">
    <name type="scientific">Sphagnum troendelagicum</name>
    <dbReference type="NCBI Taxonomy" id="128251"/>
    <lineage>
        <taxon>Eukaryota</taxon>
        <taxon>Viridiplantae</taxon>
        <taxon>Streptophyta</taxon>
        <taxon>Embryophyta</taxon>
        <taxon>Bryophyta</taxon>
        <taxon>Sphagnophytina</taxon>
        <taxon>Sphagnopsida</taxon>
        <taxon>Sphagnales</taxon>
        <taxon>Sphagnaceae</taxon>
        <taxon>Sphagnum</taxon>
    </lineage>
</organism>
<gene>
    <name evidence="3" type="ORF">CSSPTR1EN2_LOCUS1804</name>
</gene>
<keyword evidence="4" id="KW-1185">Reference proteome</keyword>
<dbReference type="EMBL" id="OZ019893">
    <property type="protein sequence ID" value="CAK9192265.1"/>
    <property type="molecule type" value="Genomic_DNA"/>
</dbReference>
<keyword evidence="2" id="KW-0472">Membrane</keyword>
<proteinExistence type="predicted"/>
<reference evidence="3 4" key="1">
    <citation type="submission" date="2024-02" db="EMBL/GenBank/DDBJ databases">
        <authorList>
            <consortium name="ELIXIR-Norway"/>
            <consortium name="Elixir Norway"/>
        </authorList>
    </citation>
    <scope>NUCLEOTIDE SEQUENCE [LARGE SCALE GENOMIC DNA]</scope>
</reference>
<feature type="transmembrane region" description="Helical" evidence="2">
    <location>
        <begin position="52"/>
        <end position="71"/>
    </location>
</feature>
<keyword evidence="2" id="KW-0812">Transmembrane</keyword>
<accession>A0ABP0TCI7</accession>